<dbReference type="InterPro" id="IPR001466">
    <property type="entry name" value="Beta-lactam-related"/>
</dbReference>
<evidence type="ECO:0000313" key="4">
    <source>
        <dbReference type="Proteomes" id="UP000515344"/>
    </source>
</evidence>
<protein>
    <submittedName>
        <fullName evidence="3">Beta-lactamase family protein</fullName>
    </submittedName>
</protein>
<keyword evidence="1" id="KW-0732">Signal</keyword>
<feature type="signal peptide" evidence="1">
    <location>
        <begin position="1"/>
        <end position="21"/>
    </location>
</feature>
<name>A0A7G5XIP6_9BACT</name>
<dbReference type="PANTHER" id="PTHR46825:SF9">
    <property type="entry name" value="BETA-LACTAMASE-RELATED DOMAIN-CONTAINING PROTEIN"/>
    <property type="match status" value="1"/>
</dbReference>
<dbReference type="SUPFAM" id="SSF56601">
    <property type="entry name" value="beta-lactamase/transpeptidase-like"/>
    <property type="match status" value="1"/>
</dbReference>
<dbReference type="PANTHER" id="PTHR46825">
    <property type="entry name" value="D-ALANYL-D-ALANINE-CARBOXYPEPTIDASE/ENDOPEPTIDASE AMPH"/>
    <property type="match status" value="1"/>
</dbReference>
<dbReference type="InterPro" id="IPR050491">
    <property type="entry name" value="AmpC-like"/>
</dbReference>
<evidence type="ECO:0000256" key="1">
    <source>
        <dbReference type="SAM" id="SignalP"/>
    </source>
</evidence>
<feature type="domain" description="Beta-lactamase-related" evidence="2">
    <location>
        <begin position="31"/>
        <end position="343"/>
    </location>
</feature>
<dbReference type="InterPro" id="IPR012338">
    <property type="entry name" value="Beta-lactam/transpept-like"/>
</dbReference>
<dbReference type="EMBL" id="CP060007">
    <property type="protein sequence ID" value="QNA45349.1"/>
    <property type="molecule type" value="Genomic_DNA"/>
</dbReference>
<dbReference type="KEGG" id="lacs:H4075_03885"/>
<proteinExistence type="predicted"/>
<dbReference type="RefSeq" id="WP_182804322.1">
    <property type="nucleotide sequence ID" value="NZ_CP060007.1"/>
</dbReference>
<dbReference type="AlphaFoldDB" id="A0A7G5XIP6"/>
<dbReference type="Gene3D" id="3.40.710.10">
    <property type="entry name" value="DD-peptidase/beta-lactamase superfamily"/>
    <property type="match status" value="1"/>
</dbReference>
<organism evidence="3 4">
    <name type="scientific">Lacibacter sediminis</name>
    <dbReference type="NCBI Taxonomy" id="2760713"/>
    <lineage>
        <taxon>Bacteria</taxon>
        <taxon>Pseudomonadati</taxon>
        <taxon>Bacteroidota</taxon>
        <taxon>Chitinophagia</taxon>
        <taxon>Chitinophagales</taxon>
        <taxon>Chitinophagaceae</taxon>
        <taxon>Lacibacter</taxon>
    </lineage>
</organism>
<dbReference type="Pfam" id="PF00144">
    <property type="entry name" value="Beta-lactamase"/>
    <property type="match status" value="1"/>
</dbReference>
<gene>
    <name evidence="3" type="ORF">H4075_03885</name>
</gene>
<evidence type="ECO:0000313" key="3">
    <source>
        <dbReference type="EMBL" id="QNA45349.1"/>
    </source>
</evidence>
<sequence length="571" mass="64838">MRHAIIFCILSLFSLKTTAQAIDKIKLNRQFDSVFKSLNQQTPGVAVTVLQNGKVIAKKNIGMANLEHAIAFTHNTPVRLGYSGAREFMCAGLALMEAEGLLGFDDKVKSYFPKLPAWSNHVTIQDLLNHSSGFEDEWATMLLMQADMNNRVDKEQLMTFLYNQPKPQVEPGKGYMYSNSDFALLRMIMEMASKKKLPDYLQQKLFVPLGMKATFMNDYLDQIIPGLADKYYGSGNYFKQIGVKTSPGGNYRIVTTASDLERWAIALEDSSSIASKAFRRLYKNARPIPVLSPEVHYVFGHEWQKIENTTIIRHGGVNHDFYMTRIPSRKITIIGLGNTNDNMVMAMSIADTLLNKKVAAKSIAPAISVNPVTIKKDELTKYAGRYSQQIPVGHSSHIPNIRYYEIKQADDSLHFYYTAGEYFTMIPVGVDLFKEPDFGTILQITKAPKDSVMKMQAWSPDGSVMNFTKVKTVDNLSKDYLKQFAGEYHSGHLDFYCRIVLDENGQLVMRRPTISDKVLIPDGENKFLFEMDAVGDRWYVLAQFTKNEKGEVDGINMQHVRMMHHRFDKVR</sequence>
<keyword evidence="4" id="KW-1185">Reference proteome</keyword>
<feature type="chain" id="PRO_5028921126" evidence="1">
    <location>
        <begin position="22"/>
        <end position="571"/>
    </location>
</feature>
<accession>A0A7G5XIP6</accession>
<dbReference type="Proteomes" id="UP000515344">
    <property type="component" value="Chromosome"/>
</dbReference>
<evidence type="ECO:0000259" key="2">
    <source>
        <dbReference type="Pfam" id="PF00144"/>
    </source>
</evidence>
<reference evidence="4" key="1">
    <citation type="submission" date="2020-08" db="EMBL/GenBank/DDBJ databases">
        <title>Lacibacter sp. S13-6-6 genome sequencing.</title>
        <authorList>
            <person name="Jin L."/>
        </authorList>
    </citation>
    <scope>NUCLEOTIDE SEQUENCE [LARGE SCALE GENOMIC DNA]</scope>
    <source>
        <strain evidence="4">S13-6-6</strain>
    </source>
</reference>